<evidence type="ECO:0000313" key="1">
    <source>
        <dbReference type="EMBL" id="SHM26742.1"/>
    </source>
</evidence>
<sequence>MAKRPKKPRTKNYLANLHLLTTRFPVLFRERVCIECKWSTPTFYRKTKLQDSISTKTDQVEMVLSNAEMEKIEGIMSEMLIMLNQKQRIYARRHKTVLDTLQKQLDHATA</sequence>
<accession>A0A1M7HDZ9</accession>
<dbReference type="EMBL" id="FRBL01000007">
    <property type="protein sequence ID" value="SHM26742.1"/>
    <property type="molecule type" value="Genomic_DNA"/>
</dbReference>
<keyword evidence="2" id="KW-1185">Reference proteome</keyword>
<proteinExistence type="predicted"/>
<reference evidence="1 2" key="1">
    <citation type="submission" date="2016-11" db="EMBL/GenBank/DDBJ databases">
        <authorList>
            <person name="Jaros S."/>
            <person name="Januszkiewicz K."/>
            <person name="Wedrychowicz H."/>
        </authorList>
    </citation>
    <scope>NUCLEOTIDE SEQUENCE [LARGE SCALE GENOMIC DNA]</scope>
    <source>
        <strain evidence="1 2">DSM 27406</strain>
    </source>
</reference>
<evidence type="ECO:0000313" key="2">
    <source>
        <dbReference type="Proteomes" id="UP000184420"/>
    </source>
</evidence>
<gene>
    <name evidence="1" type="ORF">SAMN05444266_107201</name>
</gene>
<dbReference type="STRING" id="1419482.SAMN05444266_107201"/>
<dbReference type="AlphaFoldDB" id="A0A1M7HDZ9"/>
<dbReference type="Proteomes" id="UP000184420">
    <property type="component" value="Unassembled WGS sequence"/>
</dbReference>
<organism evidence="1 2">
    <name type="scientific">Chitinophaga jiangningensis</name>
    <dbReference type="NCBI Taxonomy" id="1419482"/>
    <lineage>
        <taxon>Bacteria</taxon>
        <taxon>Pseudomonadati</taxon>
        <taxon>Bacteroidota</taxon>
        <taxon>Chitinophagia</taxon>
        <taxon>Chitinophagales</taxon>
        <taxon>Chitinophagaceae</taxon>
        <taxon>Chitinophaga</taxon>
    </lineage>
</organism>
<name>A0A1M7HDZ9_9BACT</name>
<protein>
    <submittedName>
        <fullName evidence="1">Uncharacterized protein</fullName>
    </submittedName>
</protein>